<dbReference type="EMBL" id="SJDL01000017">
    <property type="protein sequence ID" value="TBW55142.1"/>
    <property type="molecule type" value="Genomic_DNA"/>
</dbReference>
<dbReference type="PRINTS" id="PR01438">
    <property type="entry name" value="UNVRSLSTRESS"/>
</dbReference>
<comment type="similarity">
    <text evidence="1">Belongs to the universal stress protein A family.</text>
</comment>
<feature type="domain" description="UspA" evidence="2">
    <location>
        <begin position="1"/>
        <end position="141"/>
    </location>
</feature>
<name>A0ABY1ZNJ1_9GAMM</name>
<keyword evidence="4" id="KW-1185">Reference proteome</keyword>
<evidence type="ECO:0000313" key="4">
    <source>
        <dbReference type="Proteomes" id="UP000313645"/>
    </source>
</evidence>
<gene>
    <name evidence="3" type="ORF">EZI54_11835</name>
</gene>
<dbReference type="InterPro" id="IPR006015">
    <property type="entry name" value="Universal_stress_UspA"/>
</dbReference>
<evidence type="ECO:0000256" key="1">
    <source>
        <dbReference type="ARBA" id="ARBA00008791"/>
    </source>
</evidence>
<dbReference type="Pfam" id="PF00582">
    <property type="entry name" value="Usp"/>
    <property type="match status" value="1"/>
</dbReference>
<evidence type="ECO:0000259" key="2">
    <source>
        <dbReference type="Pfam" id="PF00582"/>
    </source>
</evidence>
<proteinExistence type="inferred from homology"/>
<dbReference type="RefSeq" id="WP_131482098.1">
    <property type="nucleotide sequence ID" value="NZ_SJDL01000017.1"/>
</dbReference>
<evidence type="ECO:0000313" key="3">
    <source>
        <dbReference type="EMBL" id="TBW55142.1"/>
    </source>
</evidence>
<dbReference type="PANTHER" id="PTHR46268">
    <property type="entry name" value="STRESS RESPONSE PROTEIN NHAX"/>
    <property type="match status" value="1"/>
</dbReference>
<reference evidence="3 4" key="1">
    <citation type="submission" date="2019-02" db="EMBL/GenBank/DDBJ databases">
        <title>Marinobacter halodurans sp. nov., a marine bacterium isolated from sea tidal flat.</title>
        <authorList>
            <person name="Yoo Y."/>
            <person name="Lee D.W."/>
            <person name="Kim B.S."/>
            <person name="Kim J.-J."/>
        </authorList>
    </citation>
    <scope>NUCLEOTIDE SEQUENCE [LARGE SCALE GENOMIC DNA]</scope>
    <source>
        <strain evidence="3 4">YJ-S3-2</strain>
    </source>
</reference>
<dbReference type="InterPro" id="IPR006016">
    <property type="entry name" value="UspA"/>
</dbReference>
<organism evidence="3 4">
    <name type="scientific">Marinobacter halodurans</name>
    <dbReference type="NCBI Taxonomy" id="2528979"/>
    <lineage>
        <taxon>Bacteria</taxon>
        <taxon>Pseudomonadati</taxon>
        <taxon>Pseudomonadota</taxon>
        <taxon>Gammaproteobacteria</taxon>
        <taxon>Pseudomonadales</taxon>
        <taxon>Marinobacteraceae</taxon>
        <taxon>Marinobacter</taxon>
    </lineage>
</organism>
<dbReference type="InterPro" id="IPR014729">
    <property type="entry name" value="Rossmann-like_a/b/a_fold"/>
</dbReference>
<protein>
    <submittedName>
        <fullName evidence="3">Universal stress protein</fullName>
    </submittedName>
</protein>
<dbReference type="Gene3D" id="3.40.50.620">
    <property type="entry name" value="HUPs"/>
    <property type="match status" value="1"/>
</dbReference>
<accession>A0ABY1ZNJ1</accession>
<sequence>MYERIVLAFDGSLEGRAALGEGMALAALCDSKVYLLSVLELTGSAGFGEGIHPIDDFDDEQLGYLRKLVDEGLEQLRASDVHDPEGHVAFGDPVEHIAGLAKEVRADLVVVGHRHQGLLARWWQGSLSRALLDEVDCSILVAMN</sequence>
<dbReference type="CDD" id="cd00293">
    <property type="entry name" value="USP-like"/>
    <property type="match status" value="1"/>
</dbReference>
<dbReference type="Proteomes" id="UP000313645">
    <property type="component" value="Unassembled WGS sequence"/>
</dbReference>
<comment type="caution">
    <text evidence="3">The sequence shown here is derived from an EMBL/GenBank/DDBJ whole genome shotgun (WGS) entry which is preliminary data.</text>
</comment>
<dbReference type="SUPFAM" id="SSF52402">
    <property type="entry name" value="Adenine nucleotide alpha hydrolases-like"/>
    <property type="match status" value="1"/>
</dbReference>
<dbReference type="PANTHER" id="PTHR46268:SF15">
    <property type="entry name" value="UNIVERSAL STRESS PROTEIN HP_0031"/>
    <property type="match status" value="1"/>
</dbReference>